<dbReference type="AlphaFoldDB" id="A0A0A9ETB3"/>
<organism evidence="1">
    <name type="scientific">Arundo donax</name>
    <name type="common">Giant reed</name>
    <name type="synonym">Donax arundinaceus</name>
    <dbReference type="NCBI Taxonomy" id="35708"/>
    <lineage>
        <taxon>Eukaryota</taxon>
        <taxon>Viridiplantae</taxon>
        <taxon>Streptophyta</taxon>
        <taxon>Embryophyta</taxon>
        <taxon>Tracheophyta</taxon>
        <taxon>Spermatophyta</taxon>
        <taxon>Magnoliopsida</taxon>
        <taxon>Liliopsida</taxon>
        <taxon>Poales</taxon>
        <taxon>Poaceae</taxon>
        <taxon>PACMAD clade</taxon>
        <taxon>Arundinoideae</taxon>
        <taxon>Arundineae</taxon>
        <taxon>Arundo</taxon>
    </lineage>
</organism>
<name>A0A0A9ETB3_ARUDO</name>
<evidence type="ECO:0000313" key="1">
    <source>
        <dbReference type="EMBL" id="JAE02239.1"/>
    </source>
</evidence>
<sequence length="31" mass="3819">MMKTASRLYQMWLLDYLISFISHKHIWNTSC</sequence>
<protein>
    <submittedName>
        <fullName evidence="1">Uncharacterized protein</fullName>
    </submittedName>
</protein>
<dbReference type="EMBL" id="GBRH01195657">
    <property type="protein sequence ID" value="JAE02239.1"/>
    <property type="molecule type" value="Transcribed_RNA"/>
</dbReference>
<accession>A0A0A9ETB3</accession>
<reference evidence="1" key="2">
    <citation type="journal article" date="2015" name="Data Brief">
        <title>Shoot transcriptome of the giant reed, Arundo donax.</title>
        <authorList>
            <person name="Barrero R.A."/>
            <person name="Guerrero F.D."/>
            <person name="Moolhuijzen P."/>
            <person name="Goolsby J.A."/>
            <person name="Tidwell J."/>
            <person name="Bellgard S.E."/>
            <person name="Bellgard M.I."/>
        </authorList>
    </citation>
    <scope>NUCLEOTIDE SEQUENCE</scope>
    <source>
        <tissue evidence="1">Shoot tissue taken approximately 20 cm above the soil surface</tissue>
    </source>
</reference>
<reference evidence="1" key="1">
    <citation type="submission" date="2014-09" db="EMBL/GenBank/DDBJ databases">
        <authorList>
            <person name="Magalhaes I.L.F."/>
            <person name="Oliveira U."/>
            <person name="Santos F.R."/>
            <person name="Vidigal T.H.D.A."/>
            <person name="Brescovit A.D."/>
            <person name="Santos A.J."/>
        </authorList>
    </citation>
    <scope>NUCLEOTIDE SEQUENCE</scope>
    <source>
        <tissue evidence="1">Shoot tissue taken approximately 20 cm above the soil surface</tissue>
    </source>
</reference>
<proteinExistence type="predicted"/>